<organism evidence="1">
    <name type="scientific">uncultured gamma proteobacterium HF0010_16J05</name>
    <dbReference type="NCBI Taxonomy" id="710981"/>
    <lineage>
        <taxon>Bacteria</taxon>
        <taxon>Pseudomonadati</taxon>
        <taxon>Pseudomonadota</taxon>
        <taxon>Gammaproteobacteria</taxon>
        <taxon>environmental samples</taxon>
    </lineage>
</organism>
<sequence length="70" mass="7950">MVLPFIIFIHQQHTLVFPVQRHSSIHRVIAGSCLNQGSLSTFFAFFFNFYKTTTSGACLDNVDAVRLVFL</sequence>
<reference evidence="1" key="1">
    <citation type="journal article" date="2011" name="Environ. Microbiol.">
        <title>Time-series analyses of Monterey Bay coastal microbial picoplankton using a 'genome proxy' microarray.</title>
        <authorList>
            <person name="Rich V.I."/>
            <person name="Pham V.D."/>
            <person name="Eppley J."/>
            <person name="Shi Y."/>
            <person name="DeLong E.F."/>
        </authorList>
    </citation>
    <scope>NUCLEOTIDE SEQUENCE</scope>
</reference>
<evidence type="ECO:0000313" key="1">
    <source>
        <dbReference type="EMBL" id="ADI16884.1"/>
    </source>
</evidence>
<proteinExistence type="predicted"/>
<protein>
    <submittedName>
        <fullName evidence="1">Uncharacterized protein</fullName>
    </submittedName>
</protein>
<accession>E0XR43</accession>
<name>E0XR43_9GAMM</name>
<dbReference type="AlphaFoldDB" id="E0XR43"/>
<dbReference type="EMBL" id="GU474849">
    <property type="protein sequence ID" value="ADI16884.1"/>
    <property type="molecule type" value="Genomic_DNA"/>
</dbReference>